<evidence type="ECO:0000313" key="2">
    <source>
        <dbReference type="EMBL" id="KFE72459.1"/>
    </source>
</evidence>
<feature type="signal peptide" evidence="1">
    <location>
        <begin position="1"/>
        <end position="23"/>
    </location>
</feature>
<evidence type="ECO:0000256" key="1">
    <source>
        <dbReference type="SAM" id="SignalP"/>
    </source>
</evidence>
<keyword evidence="3" id="KW-1185">Reference proteome</keyword>
<keyword evidence="1" id="KW-0732">Signal</keyword>
<name>A0A085WXP6_9BACT</name>
<feature type="chain" id="PRO_5001800126" evidence="1">
    <location>
        <begin position="24"/>
        <end position="408"/>
    </location>
</feature>
<reference evidence="2 3" key="1">
    <citation type="submission" date="2014-04" db="EMBL/GenBank/DDBJ databases">
        <title>Genome assembly of Hyalangium minutum DSM 14724.</title>
        <authorList>
            <person name="Sharma G."/>
            <person name="Subramanian S."/>
        </authorList>
    </citation>
    <scope>NUCLEOTIDE SEQUENCE [LARGE SCALE GENOMIC DNA]</scope>
    <source>
        <strain evidence="2 3">DSM 14724</strain>
    </source>
</reference>
<protein>
    <submittedName>
        <fullName evidence="2">MxcI</fullName>
    </submittedName>
</protein>
<dbReference type="RefSeq" id="WP_044181806.1">
    <property type="nucleotide sequence ID" value="NZ_JMCB01000001.1"/>
</dbReference>
<gene>
    <name evidence="2" type="ORF">DB31_0722</name>
</gene>
<dbReference type="PROSITE" id="PS51257">
    <property type="entry name" value="PROKAR_LIPOPROTEIN"/>
    <property type="match status" value="1"/>
</dbReference>
<comment type="caution">
    <text evidence="2">The sequence shown here is derived from an EMBL/GenBank/DDBJ whole genome shotgun (WGS) entry which is preliminary data.</text>
</comment>
<evidence type="ECO:0000313" key="3">
    <source>
        <dbReference type="Proteomes" id="UP000028725"/>
    </source>
</evidence>
<dbReference type="STRING" id="394096.DB31_0722"/>
<proteinExistence type="predicted"/>
<dbReference type="AlphaFoldDB" id="A0A085WXP6"/>
<sequence>MNLNRRSTPAPVSAALLLGAALAACGSDPEPLEPCASEGTGPVYAIATSIFGDEGASTYVRLLESLDVQSINLDQASEHAGFATIGAAGGKLFVGDGEAPELRRYTVGAGCGLQEDGRLSFANYGPAVAPLYKNVFVDASTAYMQLEESRRIIWNPEAMQISGTADAPGLPAERDGLTVRAGYDRSTAVRSGNSFQPFYWADNSFYRFSPTSQIAVYSNADDRLVKLIDAPCPGLDMATQDEAGHLYFSNWVFSTAAPVLSDDAPDNCAVRIKAGELALDAGWTRKLSDIVGGRQTVAYRYLENGVGIVAVLHSEDMNITENTEPNAITGGSHWRLWRVNVEAGTGQPVDGLGKFAGGYYAFRIDGRTFLLLPSADYAKTTVYELGVQGVAEPRFETLGWAYQLVKLR</sequence>
<accession>A0A085WXP6</accession>
<dbReference type="OrthoDB" id="5379593at2"/>
<dbReference type="Proteomes" id="UP000028725">
    <property type="component" value="Unassembled WGS sequence"/>
</dbReference>
<organism evidence="2 3">
    <name type="scientific">Hyalangium minutum</name>
    <dbReference type="NCBI Taxonomy" id="394096"/>
    <lineage>
        <taxon>Bacteria</taxon>
        <taxon>Pseudomonadati</taxon>
        <taxon>Myxococcota</taxon>
        <taxon>Myxococcia</taxon>
        <taxon>Myxococcales</taxon>
        <taxon>Cystobacterineae</taxon>
        <taxon>Archangiaceae</taxon>
        <taxon>Hyalangium</taxon>
    </lineage>
</organism>
<dbReference type="EMBL" id="JMCB01000001">
    <property type="protein sequence ID" value="KFE72459.1"/>
    <property type="molecule type" value="Genomic_DNA"/>
</dbReference>